<keyword evidence="1" id="KW-0805">Transcription regulation</keyword>
<dbReference type="InterPro" id="IPR028082">
    <property type="entry name" value="Peripla_BP_I"/>
</dbReference>
<evidence type="ECO:0000256" key="1">
    <source>
        <dbReference type="ARBA" id="ARBA00023015"/>
    </source>
</evidence>
<sequence length="349" mass="35893">MSTRRATISDVAREAGVSPSTASVVFSGKTPTSADVRSRVLAAAQALGYTGPDPRAASLRRGRSGIVGVVFDQHLGTAFLDPVTTHMMDGLADGVSRLGAALLLLRDDGVTVSEPSLHTAPIDAAVLIGCSPRMRESLEIVRGRGIPVVVVEGDAGEGIPRVLLDNVEAQRTAARHVAALGHRDVVLVTLPIDTSRHRGWIADDARIRVDVTADRLAGARDVFPHAPAMAAATSSIDEGAIAGRAIFADPGRRPTAVIAQSDLLAAGVIRAAEEAGLRVPEDVSVTGFDGVVVDGLAPHVLTTLVQPATAKGRAAGEAVAAMLEDAAPSSLDLSCTFREGTTTAAPPST</sequence>
<evidence type="ECO:0000313" key="5">
    <source>
        <dbReference type="EMBL" id="PVE77825.1"/>
    </source>
</evidence>
<dbReference type="InterPro" id="IPR010982">
    <property type="entry name" value="Lambda_DNA-bd_dom_sf"/>
</dbReference>
<dbReference type="SUPFAM" id="SSF53822">
    <property type="entry name" value="Periplasmic binding protein-like I"/>
    <property type="match status" value="1"/>
</dbReference>
<dbReference type="CDD" id="cd06279">
    <property type="entry name" value="PBP1_LacI-like"/>
    <property type="match status" value="1"/>
</dbReference>
<evidence type="ECO:0000256" key="3">
    <source>
        <dbReference type="ARBA" id="ARBA00023163"/>
    </source>
</evidence>
<evidence type="ECO:0000256" key="2">
    <source>
        <dbReference type="ARBA" id="ARBA00023125"/>
    </source>
</evidence>
<dbReference type="Pfam" id="PF13377">
    <property type="entry name" value="Peripla_BP_3"/>
    <property type="match status" value="1"/>
</dbReference>
<feature type="domain" description="HTH lacI-type" evidence="4">
    <location>
        <begin position="6"/>
        <end position="61"/>
    </location>
</feature>
<reference evidence="5 6" key="1">
    <citation type="submission" date="2018-04" db="EMBL/GenBank/DDBJ databases">
        <authorList>
            <person name="Go L.Y."/>
            <person name="Mitchell J.A."/>
        </authorList>
    </citation>
    <scope>NUCLEOTIDE SEQUENCE [LARGE SCALE GENOMIC DNA]</scope>
    <source>
        <strain evidence="5 6">TPD7010</strain>
    </source>
</reference>
<dbReference type="CDD" id="cd01392">
    <property type="entry name" value="HTH_LacI"/>
    <property type="match status" value="1"/>
</dbReference>
<name>A0A2T7WU89_MICTE</name>
<dbReference type="EMBL" id="QDFT01000006">
    <property type="protein sequence ID" value="PVE77825.1"/>
    <property type="molecule type" value="Genomic_DNA"/>
</dbReference>
<dbReference type="SMART" id="SM00354">
    <property type="entry name" value="HTH_LACI"/>
    <property type="match status" value="1"/>
</dbReference>
<dbReference type="GO" id="GO:0000976">
    <property type="term" value="F:transcription cis-regulatory region binding"/>
    <property type="evidence" value="ECO:0007669"/>
    <property type="project" value="TreeGrafter"/>
</dbReference>
<organism evidence="5 6">
    <name type="scientific">Microbacterium testaceum</name>
    <name type="common">Aureobacterium testaceum</name>
    <name type="synonym">Brevibacterium testaceum</name>
    <dbReference type="NCBI Taxonomy" id="2033"/>
    <lineage>
        <taxon>Bacteria</taxon>
        <taxon>Bacillati</taxon>
        <taxon>Actinomycetota</taxon>
        <taxon>Actinomycetes</taxon>
        <taxon>Micrococcales</taxon>
        <taxon>Microbacteriaceae</taxon>
        <taxon>Microbacterium</taxon>
    </lineage>
</organism>
<dbReference type="Pfam" id="PF00356">
    <property type="entry name" value="LacI"/>
    <property type="match status" value="1"/>
</dbReference>
<dbReference type="PANTHER" id="PTHR30146">
    <property type="entry name" value="LACI-RELATED TRANSCRIPTIONAL REPRESSOR"/>
    <property type="match status" value="1"/>
</dbReference>
<keyword evidence="2" id="KW-0238">DNA-binding</keyword>
<dbReference type="PROSITE" id="PS50932">
    <property type="entry name" value="HTH_LACI_2"/>
    <property type="match status" value="1"/>
</dbReference>
<dbReference type="Proteomes" id="UP000244649">
    <property type="component" value="Unassembled WGS sequence"/>
</dbReference>
<dbReference type="GO" id="GO:0003700">
    <property type="term" value="F:DNA-binding transcription factor activity"/>
    <property type="evidence" value="ECO:0007669"/>
    <property type="project" value="TreeGrafter"/>
</dbReference>
<keyword evidence="3" id="KW-0804">Transcription</keyword>
<dbReference type="InterPro" id="IPR000843">
    <property type="entry name" value="HTH_LacI"/>
</dbReference>
<dbReference type="Gene3D" id="1.10.260.40">
    <property type="entry name" value="lambda repressor-like DNA-binding domains"/>
    <property type="match status" value="1"/>
</dbReference>
<dbReference type="AlphaFoldDB" id="A0A2T7WU89"/>
<protein>
    <submittedName>
        <fullName evidence="5">Transcriptional regulator</fullName>
    </submittedName>
</protein>
<dbReference type="InterPro" id="IPR046335">
    <property type="entry name" value="LacI/GalR-like_sensor"/>
</dbReference>
<dbReference type="RefSeq" id="WP_116536743.1">
    <property type="nucleotide sequence ID" value="NZ_QDFT01000006.1"/>
</dbReference>
<proteinExistence type="predicted"/>
<dbReference type="PANTHER" id="PTHR30146:SF138">
    <property type="entry name" value="TRANSCRIPTIONAL REGULATORY PROTEIN"/>
    <property type="match status" value="1"/>
</dbReference>
<evidence type="ECO:0000313" key="6">
    <source>
        <dbReference type="Proteomes" id="UP000244649"/>
    </source>
</evidence>
<dbReference type="Gene3D" id="3.40.50.2300">
    <property type="match status" value="2"/>
</dbReference>
<accession>A0A2T7WU89</accession>
<evidence type="ECO:0000259" key="4">
    <source>
        <dbReference type="PROSITE" id="PS50932"/>
    </source>
</evidence>
<comment type="caution">
    <text evidence="5">The sequence shown here is derived from an EMBL/GenBank/DDBJ whole genome shotgun (WGS) entry which is preliminary data.</text>
</comment>
<dbReference type="SUPFAM" id="SSF47413">
    <property type="entry name" value="lambda repressor-like DNA-binding domains"/>
    <property type="match status" value="1"/>
</dbReference>
<gene>
    <name evidence="5" type="ORF">DC432_03750</name>
</gene>